<comment type="caution">
    <text evidence="1">The sequence shown here is derived from an EMBL/GenBank/DDBJ whole genome shotgun (WGS) entry which is preliminary data.</text>
</comment>
<protein>
    <submittedName>
        <fullName evidence="1">Uncharacterized protein</fullName>
    </submittedName>
</protein>
<organism evidence="1 2">
    <name type="scientific">Vararia minispora EC-137</name>
    <dbReference type="NCBI Taxonomy" id="1314806"/>
    <lineage>
        <taxon>Eukaryota</taxon>
        <taxon>Fungi</taxon>
        <taxon>Dikarya</taxon>
        <taxon>Basidiomycota</taxon>
        <taxon>Agaricomycotina</taxon>
        <taxon>Agaricomycetes</taxon>
        <taxon>Russulales</taxon>
        <taxon>Lachnocladiaceae</taxon>
        <taxon>Vararia</taxon>
    </lineage>
</organism>
<reference evidence="1" key="1">
    <citation type="submission" date="2021-02" db="EMBL/GenBank/DDBJ databases">
        <authorList>
            <consortium name="DOE Joint Genome Institute"/>
            <person name="Ahrendt S."/>
            <person name="Looney B.P."/>
            <person name="Miyauchi S."/>
            <person name="Morin E."/>
            <person name="Drula E."/>
            <person name="Courty P.E."/>
            <person name="Chicoki N."/>
            <person name="Fauchery L."/>
            <person name="Kohler A."/>
            <person name="Kuo A."/>
            <person name="Labutti K."/>
            <person name="Pangilinan J."/>
            <person name="Lipzen A."/>
            <person name="Riley R."/>
            <person name="Andreopoulos W."/>
            <person name="He G."/>
            <person name="Johnson J."/>
            <person name="Barry K.W."/>
            <person name="Grigoriev I.V."/>
            <person name="Nagy L."/>
            <person name="Hibbett D."/>
            <person name="Henrissat B."/>
            <person name="Matheny P.B."/>
            <person name="Labbe J."/>
            <person name="Martin F."/>
        </authorList>
    </citation>
    <scope>NUCLEOTIDE SEQUENCE</scope>
    <source>
        <strain evidence="1">EC-137</strain>
    </source>
</reference>
<evidence type="ECO:0000313" key="2">
    <source>
        <dbReference type="Proteomes" id="UP000814128"/>
    </source>
</evidence>
<sequence length="323" mass="35010">MRGRKSVLVLAGLAYSAPPLSYRPLVHLIHLMGQIVERVWLVTGASRGLGMTLVRRLLARGDRVIATARKTGALDALLAEPGIDHTCMFSLQLDVTASPAELREVMKVAVAHWGHIDVLVNNAGFGDLGALEETSTEYATHIVQTNYFGVMNVTNALLPYLRARRSGKVIIMGSRMAYRTGYMGNGMYSASKAAVHAYGEALSVEMKPFGIDVMIAVPGAFDSGCSIAIKSGTKISDYDAMRESVAQTLEVRWQARNPGDPVKGMDALIDVVRGEGRAAGREGMPLWLPLGDDAIANMRERLEKLNKTIDDWEAVGARLGKLD</sequence>
<accession>A0ACB8QMK9</accession>
<keyword evidence="2" id="KW-1185">Reference proteome</keyword>
<proteinExistence type="predicted"/>
<dbReference type="EMBL" id="MU273528">
    <property type="protein sequence ID" value="KAI0033099.1"/>
    <property type="molecule type" value="Genomic_DNA"/>
</dbReference>
<name>A0ACB8QMK9_9AGAM</name>
<reference evidence="1" key="2">
    <citation type="journal article" date="2022" name="New Phytol.">
        <title>Evolutionary transition to the ectomycorrhizal habit in the genomes of a hyperdiverse lineage of mushroom-forming fungi.</title>
        <authorList>
            <person name="Looney B."/>
            <person name="Miyauchi S."/>
            <person name="Morin E."/>
            <person name="Drula E."/>
            <person name="Courty P.E."/>
            <person name="Kohler A."/>
            <person name="Kuo A."/>
            <person name="LaButti K."/>
            <person name="Pangilinan J."/>
            <person name="Lipzen A."/>
            <person name="Riley R."/>
            <person name="Andreopoulos W."/>
            <person name="He G."/>
            <person name="Johnson J."/>
            <person name="Nolan M."/>
            <person name="Tritt A."/>
            <person name="Barry K.W."/>
            <person name="Grigoriev I.V."/>
            <person name="Nagy L.G."/>
            <person name="Hibbett D."/>
            <person name="Henrissat B."/>
            <person name="Matheny P.B."/>
            <person name="Labbe J."/>
            <person name="Martin F.M."/>
        </authorList>
    </citation>
    <scope>NUCLEOTIDE SEQUENCE</scope>
    <source>
        <strain evidence="1">EC-137</strain>
    </source>
</reference>
<dbReference type="Proteomes" id="UP000814128">
    <property type="component" value="Unassembled WGS sequence"/>
</dbReference>
<evidence type="ECO:0000313" key="1">
    <source>
        <dbReference type="EMBL" id="KAI0033099.1"/>
    </source>
</evidence>
<gene>
    <name evidence="1" type="ORF">K488DRAFT_85254</name>
</gene>